<feature type="compositionally biased region" description="Basic and acidic residues" evidence="13">
    <location>
        <begin position="68"/>
        <end position="91"/>
    </location>
</feature>
<dbReference type="AlphaFoldDB" id="B4MLF7"/>
<evidence type="ECO:0000313" key="17">
    <source>
        <dbReference type="Proteomes" id="UP000007798"/>
    </source>
</evidence>
<dbReference type="GO" id="GO:0032580">
    <property type="term" value="C:Golgi cisterna membrane"/>
    <property type="evidence" value="ECO:0007669"/>
    <property type="project" value="UniProtKB-SubCell"/>
</dbReference>
<evidence type="ECO:0000313" key="16">
    <source>
        <dbReference type="EMBL" id="EDW72813.2"/>
    </source>
</evidence>
<evidence type="ECO:0000259" key="15">
    <source>
        <dbReference type="Pfam" id="PF17039"/>
    </source>
</evidence>
<evidence type="ECO:0000256" key="12">
    <source>
        <dbReference type="RuleBase" id="RU003832"/>
    </source>
</evidence>
<evidence type="ECO:0000256" key="10">
    <source>
        <dbReference type="ARBA" id="ARBA00023136"/>
    </source>
</evidence>
<dbReference type="EC" id="2.4.1.-" evidence="12"/>
<evidence type="ECO:0000256" key="13">
    <source>
        <dbReference type="SAM" id="MobiDB-lite"/>
    </source>
</evidence>
<sequence length="485" mass="57286">MMMMMLMMDNNENDGRRTMDDYNNTDVDNCTIAHSEEFYRRNPQQQGPTPGDDDTANCPYYLPSHLNKRSEAMEHHHQQQQQHHKDDKDTDSFDTDDSDTQILPPPRRSPVSRANLHRQFTTHKHCIQAIKFFVCIVIICGLLRLVPYYQRADAIQPTILLWNDNAIDGARGATSELNECGCLMTTRRNYTTYPFDAVVINADIPYTINGMDMVKHKANYIVVFMARKPLSLLQNPLNLTTTITKQQQQVAFNFTMTYRLDSDLVWTDHYFTQHQRKRRITEFTKQKLNFNIRMMTARQASVLETHLKSKRYFVMYLMYEVNDYSLPESLYLIELRKHIDLYALDNCRTFNDCSLYRFMLVFDSSGCTDYIHPDFFTALDNYVVPVMVGGGNISHLVPPHSYISSMDFDTPKDLVIYLENLAMSNQQRDYEKYFWWHTNYKLQKTNTRPYCLICHEIREMSQDTKRDSSRFTDWWHKSQCNNRTL</sequence>
<feature type="region of interest" description="Disordered" evidence="13">
    <location>
        <begin position="38"/>
        <end position="112"/>
    </location>
</feature>
<evidence type="ECO:0000256" key="9">
    <source>
        <dbReference type="ARBA" id="ARBA00023034"/>
    </source>
</evidence>
<keyword evidence="9 12" id="KW-0333">Golgi apparatus</keyword>
<keyword evidence="7" id="KW-0735">Signal-anchor</keyword>
<dbReference type="EMBL" id="CH963847">
    <property type="protein sequence ID" value="EDW72813.2"/>
    <property type="molecule type" value="Genomic_DNA"/>
</dbReference>
<reference evidence="16 17" key="1">
    <citation type="journal article" date="2007" name="Nature">
        <title>Evolution of genes and genomes on the Drosophila phylogeny.</title>
        <authorList>
            <consortium name="Drosophila 12 Genomes Consortium"/>
            <person name="Clark A.G."/>
            <person name="Eisen M.B."/>
            <person name="Smith D.R."/>
            <person name="Bergman C.M."/>
            <person name="Oliver B."/>
            <person name="Markow T.A."/>
            <person name="Kaufman T.C."/>
            <person name="Kellis M."/>
            <person name="Gelbart W."/>
            <person name="Iyer V.N."/>
            <person name="Pollard D.A."/>
            <person name="Sackton T.B."/>
            <person name="Larracuente A.M."/>
            <person name="Singh N.D."/>
            <person name="Abad J.P."/>
            <person name="Abt D.N."/>
            <person name="Adryan B."/>
            <person name="Aguade M."/>
            <person name="Akashi H."/>
            <person name="Anderson W.W."/>
            <person name="Aquadro C.F."/>
            <person name="Ardell D.H."/>
            <person name="Arguello R."/>
            <person name="Artieri C.G."/>
            <person name="Barbash D.A."/>
            <person name="Barker D."/>
            <person name="Barsanti P."/>
            <person name="Batterham P."/>
            <person name="Batzoglou S."/>
            <person name="Begun D."/>
            <person name="Bhutkar A."/>
            <person name="Blanco E."/>
            <person name="Bosak S.A."/>
            <person name="Bradley R.K."/>
            <person name="Brand A.D."/>
            <person name="Brent M.R."/>
            <person name="Brooks A.N."/>
            <person name="Brown R.H."/>
            <person name="Butlin R.K."/>
            <person name="Caggese C."/>
            <person name="Calvi B.R."/>
            <person name="Bernardo de Carvalho A."/>
            <person name="Caspi A."/>
            <person name="Castrezana S."/>
            <person name="Celniker S.E."/>
            <person name="Chang J.L."/>
            <person name="Chapple C."/>
            <person name="Chatterji S."/>
            <person name="Chinwalla A."/>
            <person name="Civetta A."/>
            <person name="Clifton S.W."/>
            <person name="Comeron J.M."/>
            <person name="Costello J.C."/>
            <person name="Coyne J.A."/>
            <person name="Daub J."/>
            <person name="David R.G."/>
            <person name="Delcher A.L."/>
            <person name="Delehaunty K."/>
            <person name="Do C.B."/>
            <person name="Ebling H."/>
            <person name="Edwards K."/>
            <person name="Eickbush T."/>
            <person name="Evans J.D."/>
            <person name="Filipski A."/>
            <person name="Findeiss S."/>
            <person name="Freyhult E."/>
            <person name="Fulton L."/>
            <person name="Fulton R."/>
            <person name="Garcia A.C."/>
            <person name="Gardiner A."/>
            <person name="Garfield D.A."/>
            <person name="Garvin B.E."/>
            <person name="Gibson G."/>
            <person name="Gilbert D."/>
            <person name="Gnerre S."/>
            <person name="Godfrey J."/>
            <person name="Good R."/>
            <person name="Gotea V."/>
            <person name="Gravely B."/>
            <person name="Greenberg A.J."/>
            <person name="Griffiths-Jones S."/>
            <person name="Gross S."/>
            <person name="Guigo R."/>
            <person name="Gustafson E.A."/>
            <person name="Haerty W."/>
            <person name="Hahn M.W."/>
            <person name="Halligan D.L."/>
            <person name="Halpern A.L."/>
            <person name="Halter G.M."/>
            <person name="Han M.V."/>
            <person name="Heger A."/>
            <person name="Hillier L."/>
            <person name="Hinrichs A.S."/>
            <person name="Holmes I."/>
            <person name="Hoskins R.A."/>
            <person name="Hubisz M.J."/>
            <person name="Hultmark D."/>
            <person name="Huntley M.A."/>
            <person name="Jaffe D.B."/>
            <person name="Jagadeeshan S."/>
            <person name="Jeck W.R."/>
            <person name="Johnson J."/>
            <person name="Jones C.D."/>
            <person name="Jordan W.C."/>
            <person name="Karpen G.H."/>
            <person name="Kataoka E."/>
            <person name="Keightley P.D."/>
            <person name="Kheradpour P."/>
            <person name="Kirkness E.F."/>
            <person name="Koerich L.B."/>
            <person name="Kristiansen K."/>
            <person name="Kudrna D."/>
            <person name="Kulathinal R.J."/>
            <person name="Kumar S."/>
            <person name="Kwok R."/>
            <person name="Lander E."/>
            <person name="Langley C.H."/>
            <person name="Lapoint R."/>
            <person name="Lazzaro B.P."/>
            <person name="Lee S.J."/>
            <person name="Levesque L."/>
            <person name="Li R."/>
            <person name="Lin C.F."/>
            <person name="Lin M.F."/>
            <person name="Lindblad-Toh K."/>
            <person name="Llopart A."/>
            <person name="Long M."/>
            <person name="Low L."/>
            <person name="Lozovsky E."/>
            <person name="Lu J."/>
            <person name="Luo M."/>
            <person name="Machado C.A."/>
            <person name="Makalowski W."/>
            <person name="Marzo M."/>
            <person name="Matsuda M."/>
            <person name="Matzkin L."/>
            <person name="McAllister B."/>
            <person name="McBride C.S."/>
            <person name="McKernan B."/>
            <person name="McKernan K."/>
            <person name="Mendez-Lago M."/>
            <person name="Minx P."/>
            <person name="Mollenhauer M.U."/>
            <person name="Montooth K."/>
            <person name="Mount S.M."/>
            <person name="Mu X."/>
            <person name="Myers E."/>
            <person name="Negre B."/>
            <person name="Newfeld S."/>
            <person name="Nielsen R."/>
            <person name="Noor M.A."/>
            <person name="O'Grady P."/>
            <person name="Pachter L."/>
            <person name="Papaceit M."/>
            <person name="Parisi M.J."/>
            <person name="Parisi M."/>
            <person name="Parts L."/>
            <person name="Pedersen J.S."/>
            <person name="Pesole G."/>
            <person name="Phillippy A.M."/>
            <person name="Ponting C.P."/>
            <person name="Pop M."/>
            <person name="Porcelli D."/>
            <person name="Powell J.R."/>
            <person name="Prohaska S."/>
            <person name="Pruitt K."/>
            <person name="Puig M."/>
            <person name="Quesneville H."/>
            <person name="Ram K.R."/>
            <person name="Rand D."/>
            <person name="Rasmussen M.D."/>
            <person name="Reed L.K."/>
            <person name="Reenan R."/>
            <person name="Reily A."/>
            <person name="Remington K.A."/>
            <person name="Rieger T.T."/>
            <person name="Ritchie M.G."/>
            <person name="Robin C."/>
            <person name="Rogers Y.H."/>
            <person name="Rohde C."/>
            <person name="Rozas J."/>
            <person name="Rubenfield M.J."/>
            <person name="Ruiz A."/>
            <person name="Russo S."/>
            <person name="Salzberg S.L."/>
            <person name="Sanchez-Gracia A."/>
            <person name="Saranga D.J."/>
            <person name="Sato H."/>
            <person name="Schaeffer S.W."/>
            <person name="Schatz M.C."/>
            <person name="Schlenke T."/>
            <person name="Schwartz R."/>
            <person name="Segarra C."/>
            <person name="Singh R.S."/>
            <person name="Sirot L."/>
            <person name="Sirota M."/>
            <person name="Sisneros N.B."/>
            <person name="Smith C.D."/>
            <person name="Smith T.F."/>
            <person name="Spieth J."/>
            <person name="Stage D.E."/>
            <person name="Stark A."/>
            <person name="Stephan W."/>
            <person name="Strausberg R.L."/>
            <person name="Strempel S."/>
            <person name="Sturgill D."/>
            <person name="Sutton G."/>
            <person name="Sutton G.G."/>
            <person name="Tao W."/>
            <person name="Teichmann S."/>
            <person name="Tobari Y.N."/>
            <person name="Tomimura Y."/>
            <person name="Tsolas J.M."/>
            <person name="Valente V.L."/>
            <person name="Venter E."/>
            <person name="Venter J.C."/>
            <person name="Vicario S."/>
            <person name="Vieira F.G."/>
            <person name="Vilella A.J."/>
            <person name="Villasante A."/>
            <person name="Walenz B."/>
            <person name="Wang J."/>
            <person name="Wasserman M."/>
            <person name="Watts T."/>
            <person name="Wilson D."/>
            <person name="Wilson R.K."/>
            <person name="Wing R.A."/>
            <person name="Wolfner M.F."/>
            <person name="Wong A."/>
            <person name="Wong G.K."/>
            <person name="Wu C.I."/>
            <person name="Wu G."/>
            <person name="Yamamoto D."/>
            <person name="Yang H.P."/>
            <person name="Yang S.P."/>
            <person name="Yorke J.A."/>
            <person name="Yoshida K."/>
            <person name="Zdobnov E."/>
            <person name="Zhang P."/>
            <person name="Zhang Y."/>
            <person name="Zimin A.V."/>
            <person name="Baldwin J."/>
            <person name="Abdouelleil A."/>
            <person name="Abdulkadir J."/>
            <person name="Abebe A."/>
            <person name="Abera B."/>
            <person name="Abreu J."/>
            <person name="Acer S.C."/>
            <person name="Aftuck L."/>
            <person name="Alexander A."/>
            <person name="An P."/>
            <person name="Anderson E."/>
            <person name="Anderson S."/>
            <person name="Arachi H."/>
            <person name="Azer M."/>
            <person name="Bachantsang P."/>
            <person name="Barry A."/>
            <person name="Bayul T."/>
            <person name="Berlin A."/>
            <person name="Bessette D."/>
            <person name="Bloom T."/>
            <person name="Blye J."/>
            <person name="Boguslavskiy L."/>
            <person name="Bonnet C."/>
            <person name="Boukhgalter B."/>
            <person name="Bourzgui I."/>
            <person name="Brown A."/>
            <person name="Cahill P."/>
            <person name="Channer S."/>
            <person name="Cheshatsang Y."/>
            <person name="Chuda L."/>
            <person name="Citroen M."/>
            <person name="Collymore A."/>
            <person name="Cooke P."/>
            <person name="Costello M."/>
            <person name="D'Aco K."/>
            <person name="Daza R."/>
            <person name="De Haan G."/>
            <person name="DeGray S."/>
            <person name="DeMaso C."/>
            <person name="Dhargay N."/>
            <person name="Dooley K."/>
            <person name="Dooley E."/>
            <person name="Doricent M."/>
            <person name="Dorje P."/>
            <person name="Dorjee K."/>
            <person name="Dupes A."/>
            <person name="Elong R."/>
            <person name="Falk J."/>
            <person name="Farina A."/>
            <person name="Faro S."/>
            <person name="Ferguson D."/>
            <person name="Fisher S."/>
            <person name="Foley C.D."/>
            <person name="Franke A."/>
            <person name="Friedrich D."/>
            <person name="Gadbois L."/>
            <person name="Gearin G."/>
            <person name="Gearin C.R."/>
            <person name="Giannoukos G."/>
            <person name="Goode T."/>
            <person name="Graham J."/>
            <person name="Grandbois E."/>
            <person name="Grewal S."/>
            <person name="Gyaltsen K."/>
            <person name="Hafez N."/>
            <person name="Hagos B."/>
            <person name="Hall J."/>
            <person name="Henson C."/>
            <person name="Hollinger A."/>
            <person name="Honan T."/>
            <person name="Huard M.D."/>
            <person name="Hughes L."/>
            <person name="Hurhula B."/>
            <person name="Husby M.E."/>
            <person name="Kamat A."/>
            <person name="Kanga B."/>
            <person name="Kashin S."/>
            <person name="Khazanovich D."/>
            <person name="Kisner P."/>
            <person name="Lance K."/>
            <person name="Lara M."/>
            <person name="Lee W."/>
            <person name="Lennon N."/>
            <person name="Letendre F."/>
            <person name="LeVine R."/>
            <person name="Lipovsky A."/>
            <person name="Liu X."/>
            <person name="Liu J."/>
            <person name="Liu S."/>
            <person name="Lokyitsang T."/>
            <person name="Lokyitsang Y."/>
            <person name="Lubonja R."/>
            <person name="Lui A."/>
            <person name="MacDonald P."/>
            <person name="Magnisalis V."/>
            <person name="Maru K."/>
            <person name="Matthews C."/>
            <person name="McCusker W."/>
            <person name="McDonough S."/>
            <person name="Mehta T."/>
            <person name="Meldrim J."/>
            <person name="Meneus L."/>
            <person name="Mihai O."/>
            <person name="Mihalev A."/>
            <person name="Mihova T."/>
            <person name="Mittelman R."/>
            <person name="Mlenga V."/>
            <person name="Montmayeur A."/>
            <person name="Mulrain L."/>
            <person name="Navidi A."/>
            <person name="Naylor J."/>
            <person name="Negash T."/>
            <person name="Nguyen T."/>
            <person name="Nguyen N."/>
            <person name="Nicol R."/>
            <person name="Norbu C."/>
            <person name="Norbu N."/>
            <person name="Novod N."/>
            <person name="O'Neill B."/>
            <person name="Osman S."/>
            <person name="Markiewicz E."/>
            <person name="Oyono O.L."/>
            <person name="Patti C."/>
            <person name="Phunkhang P."/>
            <person name="Pierre F."/>
            <person name="Priest M."/>
            <person name="Raghuraman S."/>
            <person name="Rege F."/>
            <person name="Reyes R."/>
            <person name="Rise C."/>
            <person name="Rogov P."/>
            <person name="Ross K."/>
            <person name="Ryan E."/>
            <person name="Settipalli S."/>
            <person name="Shea T."/>
            <person name="Sherpa N."/>
            <person name="Shi L."/>
            <person name="Shih D."/>
            <person name="Sparrow T."/>
            <person name="Spaulding J."/>
            <person name="Stalker J."/>
            <person name="Stange-Thomann N."/>
            <person name="Stavropoulos S."/>
            <person name="Stone C."/>
            <person name="Strader C."/>
            <person name="Tesfaye S."/>
            <person name="Thomson T."/>
            <person name="Thoulutsang Y."/>
            <person name="Thoulutsang D."/>
            <person name="Topham K."/>
            <person name="Topping I."/>
            <person name="Tsamla T."/>
            <person name="Vassiliev H."/>
            <person name="Vo A."/>
            <person name="Wangchuk T."/>
            <person name="Wangdi T."/>
            <person name="Weiand M."/>
            <person name="Wilkinson J."/>
            <person name="Wilson A."/>
            <person name="Yadav S."/>
            <person name="Young G."/>
            <person name="Yu Q."/>
            <person name="Zembek L."/>
            <person name="Zhong D."/>
            <person name="Zimmer A."/>
            <person name="Zwirko Z."/>
            <person name="Jaffe D.B."/>
            <person name="Alvarez P."/>
            <person name="Brockman W."/>
            <person name="Butler J."/>
            <person name="Chin C."/>
            <person name="Gnerre S."/>
            <person name="Grabherr M."/>
            <person name="Kleber M."/>
            <person name="Mauceli E."/>
            <person name="MacCallum I."/>
        </authorList>
    </citation>
    <scope>NUCLEOTIDE SEQUENCE [LARGE SCALE GENOMIC DNA]</scope>
    <source>
        <strain evidence="17">Tucson 14030-0811.24</strain>
    </source>
</reference>
<evidence type="ECO:0000259" key="14">
    <source>
        <dbReference type="Pfam" id="PF00852"/>
    </source>
</evidence>
<keyword evidence="17" id="KW-1185">Reference proteome</keyword>
<dbReference type="Proteomes" id="UP000007798">
    <property type="component" value="Unassembled WGS sequence"/>
</dbReference>
<dbReference type="InterPro" id="IPR055270">
    <property type="entry name" value="Glyco_tran_10_C"/>
</dbReference>
<name>B4MLF7_DROWI</name>
<protein>
    <recommendedName>
        <fullName evidence="12">Fucosyltransferase</fullName>
        <ecNumber evidence="12">2.4.1.-</ecNumber>
    </recommendedName>
</protein>
<dbReference type="Pfam" id="PF17039">
    <property type="entry name" value="Glyco_tran_10_N"/>
    <property type="match status" value="1"/>
</dbReference>
<evidence type="ECO:0000256" key="3">
    <source>
        <dbReference type="ARBA" id="ARBA00008919"/>
    </source>
</evidence>
<organism evidence="16 17">
    <name type="scientific">Drosophila willistoni</name>
    <name type="common">Fruit fly</name>
    <dbReference type="NCBI Taxonomy" id="7260"/>
    <lineage>
        <taxon>Eukaryota</taxon>
        <taxon>Metazoa</taxon>
        <taxon>Ecdysozoa</taxon>
        <taxon>Arthropoda</taxon>
        <taxon>Hexapoda</taxon>
        <taxon>Insecta</taxon>
        <taxon>Pterygota</taxon>
        <taxon>Neoptera</taxon>
        <taxon>Endopterygota</taxon>
        <taxon>Diptera</taxon>
        <taxon>Brachycera</taxon>
        <taxon>Muscomorpha</taxon>
        <taxon>Ephydroidea</taxon>
        <taxon>Drosophilidae</taxon>
        <taxon>Drosophila</taxon>
        <taxon>Sophophora</taxon>
    </lineage>
</organism>
<dbReference type="SUPFAM" id="SSF53756">
    <property type="entry name" value="UDP-Glycosyltransferase/glycogen phosphorylase"/>
    <property type="match status" value="1"/>
</dbReference>
<dbReference type="STRING" id="7260.B4MLF7"/>
<evidence type="ECO:0000256" key="2">
    <source>
        <dbReference type="ARBA" id="ARBA00004922"/>
    </source>
</evidence>
<evidence type="ECO:0000256" key="6">
    <source>
        <dbReference type="ARBA" id="ARBA00022692"/>
    </source>
</evidence>
<proteinExistence type="inferred from homology"/>
<dbReference type="PANTHER" id="PTHR48438:SF1">
    <property type="entry name" value="ALPHA-(1,3)-FUCOSYLTRANSFERASE C-RELATED"/>
    <property type="match status" value="1"/>
</dbReference>
<comment type="pathway">
    <text evidence="2">Protein modification; protein glycosylation.</text>
</comment>
<keyword evidence="4 12" id="KW-0328">Glycosyltransferase</keyword>
<comment type="subcellular location">
    <subcellularLocation>
        <location evidence="1 12">Golgi apparatus</location>
        <location evidence="1 12">Golgi stack membrane</location>
        <topology evidence="1 12">Single-pass type II membrane protein</topology>
    </subcellularLocation>
</comment>
<evidence type="ECO:0000256" key="7">
    <source>
        <dbReference type="ARBA" id="ARBA00022968"/>
    </source>
</evidence>
<dbReference type="Gene3D" id="3.40.50.11660">
    <property type="entry name" value="Glycosyl transferase family 10, C-terminal domain"/>
    <property type="match status" value="1"/>
</dbReference>
<dbReference type="InterPro" id="IPR031481">
    <property type="entry name" value="Glyco_tran_10_N"/>
</dbReference>
<accession>B4MLF7</accession>
<keyword evidence="5 12" id="KW-0808">Transferase</keyword>
<feature type="domain" description="Fucosyltransferase C-terminal" evidence="14">
    <location>
        <begin position="345"/>
        <end position="465"/>
    </location>
</feature>
<keyword evidence="6 12" id="KW-0812">Transmembrane</keyword>
<evidence type="ECO:0000256" key="5">
    <source>
        <dbReference type="ARBA" id="ARBA00022679"/>
    </source>
</evidence>
<dbReference type="PANTHER" id="PTHR48438">
    <property type="entry name" value="ALPHA-(1,3)-FUCOSYLTRANSFERASE C-RELATED"/>
    <property type="match status" value="1"/>
</dbReference>
<dbReference type="UniPathway" id="UPA00378"/>
<dbReference type="InParanoid" id="B4MLF7"/>
<keyword evidence="11" id="KW-0325">Glycoprotein</keyword>
<evidence type="ECO:0000256" key="4">
    <source>
        <dbReference type="ARBA" id="ARBA00022676"/>
    </source>
</evidence>
<evidence type="ECO:0000256" key="8">
    <source>
        <dbReference type="ARBA" id="ARBA00022989"/>
    </source>
</evidence>
<dbReference type="eggNOG" id="KOG2619">
    <property type="taxonomic scope" value="Eukaryota"/>
</dbReference>
<dbReference type="OrthoDB" id="427096at2759"/>
<evidence type="ECO:0000256" key="11">
    <source>
        <dbReference type="ARBA" id="ARBA00023180"/>
    </source>
</evidence>
<dbReference type="InterPro" id="IPR001503">
    <property type="entry name" value="Glyco_trans_10"/>
</dbReference>
<feature type="domain" description="Fucosyltransferase N-terminal" evidence="15">
    <location>
        <begin position="156"/>
        <end position="266"/>
    </location>
</feature>
<dbReference type="HOGENOM" id="CLU_032075_3_0_1"/>
<dbReference type="Pfam" id="PF00852">
    <property type="entry name" value="Glyco_transf_10"/>
    <property type="match status" value="1"/>
</dbReference>
<keyword evidence="10" id="KW-0472">Membrane</keyword>
<gene>
    <name evidence="16" type="primary">Dwil\GK16982</name>
    <name evidence="16" type="ORF">Dwil_GK16982</name>
</gene>
<comment type="similarity">
    <text evidence="3 12">Belongs to the glycosyltransferase 10 family.</text>
</comment>
<keyword evidence="8" id="KW-1133">Transmembrane helix</keyword>
<evidence type="ECO:0000256" key="1">
    <source>
        <dbReference type="ARBA" id="ARBA00004447"/>
    </source>
</evidence>
<dbReference type="GO" id="GO:0008417">
    <property type="term" value="F:fucosyltransferase activity"/>
    <property type="evidence" value="ECO:0007669"/>
    <property type="project" value="InterPro"/>
</dbReference>
<dbReference type="InterPro" id="IPR038577">
    <property type="entry name" value="GT10-like_C_sf"/>
</dbReference>